<keyword evidence="2" id="KW-1185">Reference proteome</keyword>
<evidence type="ECO:0000313" key="1">
    <source>
        <dbReference type="EMBL" id="KAK3761296.1"/>
    </source>
</evidence>
<dbReference type="Proteomes" id="UP001283361">
    <property type="component" value="Unassembled WGS sequence"/>
</dbReference>
<accession>A0AAE1D8J8</accession>
<reference evidence="1" key="1">
    <citation type="journal article" date="2023" name="G3 (Bethesda)">
        <title>A reference genome for the long-term kleptoplast-retaining sea slug Elysia crispata morphotype clarki.</title>
        <authorList>
            <person name="Eastman K.E."/>
            <person name="Pendleton A.L."/>
            <person name="Shaikh M.A."/>
            <person name="Suttiyut T."/>
            <person name="Ogas R."/>
            <person name="Tomko P."/>
            <person name="Gavelis G."/>
            <person name="Widhalm J.R."/>
            <person name="Wisecaver J.H."/>
        </authorList>
    </citation>
    <scope>NUCLEOTIDE SEQUENCE</scope>
    <source>
        <strain evidence="1">ECLA1</strain>
    </source>
</reference>
<name>A0AAE1D8J8_9GAST</name>
<gene>
    <name evidence="1" type="ORF">RRG08_014307</name>
</gene>
<evidence type="ECO:0000313" key="2">
    <source>
        <dbReference type="Proteomes" id="UP001283361"/>
    </source>
</evidence>
<protein>
    <submittedName>
        <fullName evidence="1">Uncharacterized protein</fullName>
    </submittedName>
</protein>
<proteinExistence type="predicted"/>
<organism evidence="1 2">
    <name type="scientific">Elysia crispata</name>
    <name type="common">lettuce slug</name>
    <dbReference type="NCBI Taxonomy" id="231223"/>
    <lineage>
        <taxon>Eukaryota</taxon>
        <taxon>Metazoa</taxon>
        <taxon>Spiralia</taxon>
        <taxon>Lophotrochozoa</taxon>
        <taxon>Mollusca</taxon>
        <taxon>Gastropoda</taxon>
        <taxon>Heterobranchia</taxon>
        <taxon>Euthyneura</taxon>
        <taxon>Panpulmonata</taxon>
        <taxon>Sacoglossa</taxon>
        <taxon>Placobranchoidea</taxon>
        <taxon>Plakobranchidae</taxon>
        <taxon>Elysia</taxon>
    </lineage>
</organism>
<dbReference type="AlphaFoldDB" id="A0AAE1D8J8"/>
<sequence length="121" mass="13161">MKVRGCGNTSDKLSLVIITTLRGMHPDQSGRPLTPVQTSSGSLDQQVKCFALIAWWLTSALNRRLRQRTYLRVSTPLCLLAVDGVKGVASSSDSEPGHYMRHLPVIGSNNDLSVRGDKGNV</sequence>
<dbReference type="EMBL" id="JAWDGP010004919">
    <property type="protein sequence ID" value="KAK3761296.1"/>
    <property type="molecule type" value="Genomic_DNA"/>
</dbReference>
<comment type="caution">
    <text evidence="1">The sequence shown here is derived from an EMBL/GenBank/DDBJ whole genome shotgun (WGS) entry which is preliminary data.</text>
</comment>